<evidence type="ECO:0000313" key="2">
    <source>
        <dbReference type="EMBL" id="GAG64346.1"/>
    </source>
</evidence>
<proteinExistence type="predicted"/>
<feature type="transmembrane region" description="Helical" evidence="1">
    <location>
        <begin position="118"/>
        <end position="140"/>
    </location>
</feature>
<reference evidence="2" key="1">
    <citation type="journal article" date="2014" name="Front. Microbiol.">
        <title>High frequency of phylogenetically diverse reductive dehalogenase-homologous genes in deep subseafloor sedimentary metagenomes.</title>
        <authorList>
            <person name="Kawai M."/>
            <person name="Futagami T."/>
            <person name="Toyoda A."/>
            <person name="Takaki Y."/>
            <person name="Nishi S."/>
            <person name="Hori S."/>
            <person name="Arai W."/>
            <person name="Tsubouchi T."/>
            <person name="Morono Y."/>
            <person name="Uchiyama I."/>
            <person name="Ito T."/>
            <person name="Fujiyama A."/>
            <person name="Inagaki F."/>
            <person name="Takami H."/>
        </authorList>
    </citation>
    <scope>NUCLEOTIDE SEQUENCE</scope>
    <source>
        <strain evidence="2">Expedition CK06-06</strain>
    </source>
</reference>
<dbReference type="EMBL" id="BART01006479">
    <property type="protein sequence ID" value="GAG64346.1"/>
    <property type="molecule type" value="Genomic_DNA"/>
</dbReference>
<organism evidence="2">
    <name type="scientific">marine sediment metagenome</name>
    <dbReference type="NCBI Taxonomy" id="412755"/>
    <lineage>
        <taxon>unclassified sequences</taxon>
        <taxon>metagenomes</taxon>
        <taxon>ecological metagenomes</taxon>
    </lineage>
</organism>
<dbReference type="AlphaFoldDB" id="X1AX47"/>
<sequence>MRFAPLAEFLCLTLAVVLVIALLVPAIGALGPLAVFPLAAWGLFFGLDAESTRKVYKQAPERFRKVEWNWALVELVERLGFSGGATAFLFLVEIPVFLLVSFIVVPLVGNFIFSGTPSLISCFGSGAGVLALAHGQAWAINRRASA</sequence>
<feature type="transmembrane region" description="Helical" evidence="1">
    <location>
        <begin position="88"/>
        <end position="112"/>
    </location>
</feature>
<evidence type="ECO:0000256" key="1">
    <source>
        <dbReference type="SAM" id="Phobius"/>
    </source>
</evidence>
<accession>X1AX47</accession>
<comment type="caution">
    <text evidence="2">The sequence shown here is derived from an EMBL/GenBank/DDBJ whole genome shotgun (WGS) entry which is preliminary data.</text>
</comment>
<keyword evidence="1" id="KW-0812">Transmembrane</keyword>
<protein>
    <submittedName>
        <fullName evidence="2">Uncharacterized protein</fullName>
    </submittedName>
</protein>
<name>X1AX47_9ZZZZ</name>
<keyword evidence="1" id="KW-0472">Membrane</keyword>
<gene>
    <name evidence="2" type="ORF">S01H4_14788</name>
</gene>
<keyword evidence="1" id="KW-1133">Transmembrane helix</keyword>